<dbReference type="Proteomes" id="UP000273159">
    <property type="component" value="Unassembled WGS sequence"/>
</dbReference>
<reference evidence="3" key="2">
    <citation type="submission" date="2018-10" db="EMBL/GenBank/DDBJ databases">
        <authorList>
            <person name="Wang Y."/>
            <person name="Wang J."/>
            <person name="Yang X."/>
            <person name="Wang Z."/>
            <person name="Huang Y."/>
        </authorList>
    </citation>
    <scope>NUCLEOTIDE SEQUENCE [LARGE SCALE GENOMIC DNA]</scope>
    <source>
        <strain evidence="3">J015</strain>
    </source>
</reference>
<name>A0A3B0G668_PSEPS</name>
<feature type="domain" description="VOC" evidence="1">
    <location>
        <begin position="3"/>
        <end position="127"/>
    </location>
</feature>
<comment type="caution">
    <text evidence="2">The sequence shown here is derived from an EMBL/GenBank/DDBJ whole genome shotgun (WGS) entry which is preliminary data.</text>
</comment>
<evidence type="ECO:0000313" key="2">
    <source>
        <dbReference type="EMBL" id="RKO27660.1"/>
    </source>
</evidence>
<proteinExistence type="predicted"/>
<dbReference type="InterPro" id="IPR029068">
    <property type="entry name" value="Glyas_Bleomycin-R_OHBP_Dase"/>
</dbReference>
<evidence type="ECO:0000313" key="3">
    <source>
        <dbReference type="Proteomes" id="UP000273159"/>
    </source>
</evidence>
<dbReference type="SUPFAM" id="SSF54593">
    <property type="entry name" value="Glyoxalase/Bleomycin resistance protein/Dihydroxybiphenyl dioxygenase"/>
    <property type="match status" value="1"/>
</dbReference>
<organism evidence="2 3">
    <name type="scientific">Pseudarthrobacter phenanthrenivorans</name>
    <name type="common">Arthrobacter phenanthrenivorans</name>
    <dbReference type="NCBI Taxonomy" id="361575"/>
    <lineage>
        <taxon>Bacteria</taxon>
        <taxon>Bacillati</taxon>
        <taxon>Actinomycetota</taxon>
        <taxon>Actinomycetes</taxon>
        <taxon>Micrococcales</taxon>
        <taxon>Micrococcaceae</taxon>
        <taxon>Pseudarthrobacter</taxon>
    </lineage>
</organism>
<sequence length="147" mass="16075">MATQIYFNLPVKDLKRSVDFFTALGFSFNPDYTDENATCMIINENAYVMLLVESFFKTFTSKDVADSKGSAETIIAYSVDSREAVDEAVRTALASGGSPSEKPQDYGFMYNHSFQDPDGHLWEVMWMDPAGPPAESAASGNSAGPQS</sequence>
<dbReference type="PROSITE" id="PS51819">
    <property type="entry name" value="VOC"/>
    <property type="match status" value="1"/>
</dbReference>
<dbReference type="RefSeq" id="WP_120691316.1">
    <property type="nucleotide sequence ID" value="NZ_RBNH01000001.1"/>
</dbReference>
<reference evidence="2 3" key="1">
    <citation type="submission" date="2018-10" db="EMBL/GenBank/DDBJ databases">
        <title>Genome-guide identification and characterization of bacteria that degrade polycyclic aromatic hydrocarbons and resist hexavalent chromium simultaneously.</title>
        <authorList>
            <person name="Feng H."/>
        </authorList>
    </citation>
    <scope>NUCLEOTIDE SEQUENCE [LARGE SCALE GENOMIC DNA]</scope>
    <source>
        <strain evidence="2 3">J015</strain>
    </source>
</reference>
<evidence type="ECO:0000259" key="1">
    <source>
        <dbReference type="PROSITE" id="PS51819"/>
    </source>
</evidence>
<dbReference type="Gene3D" id="3.10.180.10">
    <property type="entry name" value="2,3-Dihydroxybiphenyl 1,2-Dioxygenase, domain 1"/>
    <property type="match status" value="1"/>
</dbReference>
<dbReference type="PANTHER" id="PTHR36503">
    <property type="entry name" value="BLR2520 PROTEIN"/>
    <property type="match status" value="1"/>
</dbReference>
<dbReference type="InterPro" id="IPR004360">
    <property type="entry name" value="Glyas_Fos-R_dOase_dom"/>
</dbReference>
<dbReference type="Pfam" id="PF00903">
    <property type="entry name" value="Glyoxalase"/>
    <property type="match status" value="1"/>
</dbReference>
<dbReference type="PANTHER" id="PTHR36503:SF2">
    <property type="entry name" value="BLR2408 PROTEIN"/>
    <property type="match status" value="1"/>
</dbReference>
<accession>A0A3B0G668</accession>
<gene>
    <name evidence="2" type="ORF">D7Z96_01690</name>
</gene>
<dbReference type="InterPro" id="IPR037523">
    <property type="entry name" value="VOC_core"/>
</dbReference>
<dbReference type="EMBL" id="RBNH01000001">
    <property type="protein sequence ID" value="RKO27660.1"/>
    <property type="molecule type" value="Genomic_DNA"/>
</dbReference>
<protein>
    <submittedName>
        <fullName evidence="2">Glyoxalase</fullName>
    </submittedName>
</protein>
<dbReference type="AlphaFoldDB" id="A0A3B0G668"/>